<dbReference type="Proteomes" id="UP000708576">
    <property type="component" value="Unassembled WGS sequence"/>
</dbReference>
<accession>A0ABS5JZ56</accession>
<dbReference type="EMBL" id="JAGUCO010000019">
    <property type="protein sequence ID" value="MBS2100199.1"/>
    <property type="molecule type" value="Genomic_DNA"/>
</dbReference>
<keyword evidence="1" id="KW-0732">Signal</keyword>
<evidence type="ECO:0000256" key="1">
    <source>
        <dbReference type="SAM" id="SignalP"/>
    </source>
</evidence>
<name>A0ABS5JZ56_9BACT</name>
<sequence>MKRQVLSIFLASLYAISFAQTDSLQQKDFQFSFLYPLGTDGHNSIKNSYNVSLNLFMGQTGATESFEAGSFLNINKYYTNGAQLSGFINITGTKNLQNDYTSKGFQGAGFVNVNNTSVDGAQIAGFVNTANKTLTGAQIGGFINYTTQSMNGVQVAGFVNVDAKGSSRAQVAGFVNHTPHNNGAQIAGFINNTSVTKKGAQIAGFVNTSAQTDTATQVAGFINVAAKGNTNAQIAGFINVADKVEGLQLAGFINVCDSIDGVPIALISIVRKNGFRAFEVSASDWSIAQASFKLGVQHFYSVYILSKLPDESSRWAIGAGFGHQSNLKNNWKVNLEATVHQELWIDDDRADKFLYMDRTNLVNQLKFGIGIPIGTFATLNIAPTFNVGVAKRTSEPLGDNLQPHWNSTLSSHNVGNKRLSTWFGFSTGIQF</sequence>
<feature type="chain" id="PRO_5047053856" description="DUF5723 domain-containing protein" evidence="1">
    <location>
        <begin position="20"/>
        <end position="431"/>
    </location>
</feature>
<protein>
    <recommendedName>
        <fullName evidence="4">DUF5723 domain-containing protein</fullName>
    </recommendedName>
</protein>
<evidence type="ECO:0000313" key="2">
    <source>
        <dbReference type="EMBL" id="MBS2100199.1"/>
    </source>
</evidence>
<reference evidence="2 3" key="1">
    <citation type="journal article" date="2015" name="Int. J. Syst. Evol. Microbiol.">
        <title>Carboxylicivirga linearis sp. nov., isolated from a sea cucumber culture pond.</title>
        <authorList>
            <person name="Wang F.Q."/>
            <person name="Zhou Y.X."/>
            <person name="Lin X.Z."/>
            <person name="Chen G.J."/>
            <person name="Du Z.J."/>
        </authorList>
    </citation>
    <scope>NUCLEOTIDE SEQUENCE [LARGE SCALE GENOMIC DNA]</scope>
    <source>
        <strain evidence="2 3">FB218</strain>
    </source>
</reference>
<comment type="caution">
    <text evidence="2">The sequence shown here is derived from an EMBL/GenBank/DDBJ whole genome shotgun (WGS) entry which is preliminary data.</text>
</comment>
<dbReference type="RefSeq" id="WP_212217598.1">
    <property type="nucleotide sequence ID" value="NZ_JAGUCO010000019.1"/>
</dbReference>
<gene>
    <name evidence="2" type="ORF">KEM10_18075</name>
</gene>
<proteinExistence type="predicted"/>
<keyword evidence="3" id="KW-1185">Reference proteome</keyword>
<organism evidence="2 3">
    <name type="scientific">Carboxylicivirga linearis</name>
    <dbReference type="NCBI Taxonomy" id="1628157"/>
    <lineage>
        <taxon>Bacteria</taxon>
        <taxon>Pseudomonadati</taxon>
        <taxon>Bacteroidota</taxon>
        <taxon>Bacteroidia</taxon>
        <taxon>Marinilabiliales</taxon>
        <taxon>Marinilabiliaceae</taxon>
        <taxon>Carboxylicivirga</taxon>
    </lineage>
</organism>
<evidence type="ECO:0008006" key="4">
    <source>
        <dbReference type="Google" id="ProtNLM"/>
    </source>
</evidence>
<feature type="signal peptide" evidence="1">
    <location>
        <begin position="1"/>
        <end position="19"/>
    </location>
</feature>
<evidence type="ECO:0000313" key="3">
    <source>
        <dbReference type="Proteomes" id="UP000708576"/>
    </source>
</evidence>